<sequence>MTALHWILFAISAILIGLVMLQESKNDVKNTFSGEKSDLFKNQKQRGPELFMARLTLGFALIFGLFAILATVL</sequence>
<dbReference type="InterPro" id="IPR004692">
    <property type="entry name" value="SecG"/>
</dbReference>
<evidence type="ECO:0000313" key="10">
    <source>
        <dbReference type="EMBL" id="QLY40013.1"/>
    </source>
</evidence>
<organism evidence="10 11">
    <name type="scientific">Hujiaoplasma nucleasis</name>
    <dbReference type="NCBI Taxonomy" id="2725268"/>
    <lineage>
        <taxon>Bacteria</taxon>
        <taxon>Bacillati</taxon>
        <taxon>Mycoplasmatota</taxon>
        <taxon>Mollicutes</taxon>
        <taxon>Candidatus Izemoplasmatales</taxon>
        <taxon>Hujiaoplasmataceae</taxon>
        <taxon>Hujiaoplasma</taxon>
    </lineage>
</organism>
<keyword evidence="6 9" id="KW-1133">Transmembrane helix</keyword>
<evidence type="ECO:0000256" key="4">
    <source>
        <dbReference type="ARBA" id="ARBA00022692"/>
    </source>
</evidence>
<evidence type="ECO:0000256" key="5">
    <source>
        <dbReference type="ARBA" id="ARBA00022927"/>
    </source>
</evidence>
<evidence type="ECO:0000256" key="6">
    <source>
        <dbReference type="ARBA" id="ARBA00022989"/>
    </source>
</evidence>
<keyword evidence="4 9" id="KW-0812">Transmembrane</keyword>
<keyword evidence="9" id="KW-1003">Cell membrane</keyword>
<keyword evidence="7 9" id="KW-0811">Translocation</keyword>
<dbReference type="RefSeq" id="WP_312032508.1">
    <property type="nucleotide sequence ID" value="NZ_CP051151.1"/>
</dbReference>
<keyword evidence="5 9" id="KW-0653">Protein transport</keyword>
<protein>
    <recommendedName>
        <fullName evidence="9">Protein-export membrane protein SecG</fullName>
    </recommendedName>
</protein>
<dbReference type="GO" id="GO:0005886">
    <property type="term" value="C:plasma membrane"/>
    <property type="evidence" value="ECO:0007669"/>
    <property type="project" value="UniProtKB-SubCell"/>
</dbReference>
<keyword evidence="8 9" id="KW-0472">Membrane</keyword>
<gene>
    <name evidence="10" type="primary">secG</name>
    <name evidence="10" type="ORF">HF295_03725</name>
</gene>
<proteinExistence type="inferred from homology"/>
<dbReference type="NCBIfam" id="TIGR00810">
    <property type="entry name" value="secG"/>
    <property type="match status" value="1"/>
</dbReference>
<feature type="transmembrane region" description="Helical" evidence="9">
    <location>
        <begin position="51"/>
        <end position="72"/>
    </location>
</feature>
<comment type="function">
    <text evidence="9">Involved in protein export. Participates in an early event of protein translocation.</text>
</comment>
<keyword evidence="11" id="KW-1185">Reference proteome</keyword>
<reference evidence="10 11" key="1">
    <citation type="submission" date="2020-04" db="EMBL/GenBank/DDBJ databases">
        <authorList>
            <person name="Zheng R.K."/>
            <person name="Sun C.M."/>
        </authorList>
    </citation>
    <scope>NUCLEOTIDE SEQUENCE [LARGE SCALE GENOMIC DNA]</scope>
    <source>
        <strain evidence="11">zrk29</strain>
    </source>
</reference>
<evidence type="ECO:0000256" key="7">
    <source>
        <dbReference type="ARBA" id="ARBA00023010"/>
    </source>
</evidence>
<feature type="transmembrane region" description="Helical" evidence="9">
    <location>
        <begin position="6"/>
        <end position="22"/>
    </location>
</feature>
<dbReference type="GO" id="GO:0015450">
    <property type="term" value="F:protein-transporting ATPase activity"/>
    <property type="evidence" value="ECO:0007669"/>
    <property type="project" value="UniProtKB-UniRule"/>
</dbReference>
<evidence type="ECO:0000256" key="3">
    <source>
        <dbReference type="ARBA" id="ARBA00022448"/>
    </source>
</evidence>
<dbReference type="Proteomes" id="UP000512167">
    <property type="component" value="Chromosome"/>
</dbReference>
<accession>A0A7L6N1H8</accession>
<comment type="similarity">
    <text evidence="2 9">Belongs to the SecG family.</text>
</comment>
<dbReference type="KEGG" id="tbk:HF295_03725"/>
<dbReference type="EMBL" id="CP051151">
    <property type="protein sequence ID" value="QLY40013.1"/>
    <property type="molecule type" value="Genomic_DNA"/>
</dbReference>
<evidence type="ECO:0000313" key="11">
    <source>
        <dbReference type="Proteomes" id="UP000512167"/>
    </source>
</evidence>
<dbReference type="Pfam" id="PF03840">
    <property type="entry name" value="SecG"/>
    <property type="match status" value="1"/>
</dbReference>
<keyword evidence="3 9" id="KW-0813">Transport</keyword>
<dbReference type="GO" id="GO:0009306">
    <property type="term" value="P:protein secretion"/>
    <property type="evidence" value="ECO:0007669"/>
    <property type="project" value="UniProtKB-UniRule"/>
</dbReference>
<dbReference type="AlphaFoldDB" id="A0A7L6N1H8"/>
<evidence type="ECO:0000256" key="2">
    <source>
        <dbReference type="ARBA" id="ARBA00008445"/>
    </source>
</evidence>
<evidence type="ECO:0000256" key="1">
    <source>
        <dbReference type="ARBA" id="ARBA00004141"/>
    </source>
</evidence>
<name>A0A7L6N1H8_9MOLU</name>
<comment type="subcellular location">
    <subcellularLocation>
        <location evidence="9">Cell membrane</location>
        <topology evidence="9">Multi-pass membrane protein</topology>
    </subcellularLocation>
    <subcellularLocation>
        <location evidence="1">Membrane</location>
        <topology evidence="1">Multi-pass membrane protein</topology>
    </subcellularLocation>
</comment>
<evidence type="ECO:0000256" key="8">
    <source>
        <dbReference type="ARBA" id="ARBA00023136"/>
    </source>
</evidence>
<evidence type="ECO:0000256" key="9">
    <source>
        <dbReference type="RuleBase" id="RU365087"/>
    </source>
</evidence>